<reference evidence="5 6" key="1">
    <citation type="submission" date="2021-04" db="EMBL/GenBank/DDBJ databases">
        <title>Chitinophaga sp. nov., isolated from the rhizosphere soil.</title>
        <authorList>
            <person name="He S."/>
        </authorList>
    </citation>
    <scope>NUCLEOTIDE SEQUENCE [LARGE SCALE GENOMIC DNA]</scope>
    <source>
        <strain evidence="5 6">2R12</strain>
    </source>
</reference>
<dbReference type="PRINTS" id="PR00032">
    <property type="entry name" value="HTHARAC"/>
</dbReference>
<dbReference type="InterPro" id="IPR018060">
    <property type="entry name" value="HTH_AraC"/>
</dbReference>
<dbReference type="EMBL" id="JAGTXB010000016">
    <property type="protein sequence ID" value="MBS0030697.1"/>
    <property type="molecule type" value="Genomic_DNA"/>
</dbReference>
<accession>A0ABS5J644</accession>
<dbReference type="Gene3D" id="3.40.50.880">
    <property type="match status" value="1"/>
</dbReference>
<dbReference type="PANTHER" id="PTHR43280">
    <property type="entry name" value="ARAC-FAMILY TRANSCRIPTIONAL REGULATOR"/>
    <property type="match status" value="1"/>
</dbReference>
<evidence type="ECO:0000256" key="3">
    <source>
        <dbReference type="ARBA" id="ARBA00023163"/>
    </source>
</evidence>
<comment type="caution">
    <text evidence="5">The sequence shown here is derived from an EMBL/GenBank/DDBJ whole genome shotgun (WGS) entry which is preliminary data.</text>
</comment>
<dbReference type="SMART" id="SM00342">
    <property type="entry name" value="HTH_ARAC"/>
    <property type="match status" value="1"/>
</dbReference>
<dbReference type="Pfam" id="PF12833">
    <property type="entry name" value="HTH_18"/>
    <property type="match status" value="1"/>
</dbReference>
<evidence type="ECO:0000313" key="6">
    <source>
        <dbReference type="Proteomes" id="UP000676386"/>
    </source>
</evidence>
<dbReference type="SUPFAM" id="SSF52317">
    <property type="entry name" value="Class I glutamine amidotransferase-like"/>
    <property type="match status" value="1"/>
</dbReference>
<organism evidence="5 6">
    <name type="scientific">Chitinophaga hostae</name>
    <dbReference type="NCBI Taxonomy" id="2831022"/>
    <lineage>
        <taxon>Bacteria</taxon>
        <taxon>Pseudomonadati</taxon>
        <taxon>Bacteroidota</taxon>
        <taxon>Chitinophagia</taxon>
        <taxon>Chitinophagales</taxon>
        <taxon>Chitinophagaceae</taxon>
        <taxon>Chitinophaga</taxon>
    </lineage>
</organism>
<dbReference type="Pfam" id="PF01965">
    <property type="entry name" value="DJ-1_PfpI"/>
    <property type="match status" value="1"/>
</dbReference>
<dbReference type="PROSITE" id="PS01124">
    <property type="entry name" value="HTH_ARAC_FAMILY_2"/>
    <property type="match status" value="1"/>
</dbReference>
<keyword evidence="3" id="KW-0804">Transcription</keyword>
<dbReference type="Gene3D" id="1.10.10.60">
    <property type="entry name" value="Homeodomain-like"/>
    <property type="match status" value="1"/>
</dbReference>
<evidence type="ECO:0000259" key="4">
    <source>
        <dbReference type="PROSITE" id="PS01124"/>
    </source>
</evidence>
<dbReference type="InterPro" id="IPR009057">
    <property type="entry name" value="Homeodomain-like_sf"/>
</dbReference>
<protein>
    <submittedName>
        <fullName evidence="5">Helix-turn-helix domain-containing protein</fullName>
    </submittedName>
</protein>
<dbReference type="InterPro" id="IPR002818">
    <property type="entry name" value="DJ-1/PfpI"/>
</dbReference>
<gene>
    <name evidence="5" type="ORF">KE626_25450</name>
</gene>
<dbReference type="InterPro" id="IPR020449">
    <property type="entry name" value="Tscrpt_reg_AraC-type_HTH"/>
</dbReference>
<dbReference type="Proteomes" id="UP000676386">
    <property type="component" value="Unassembled WGS sequence"/>
</dbReference>
<dbReference type="RefSeq" id="WP_211975833.1">
    <property type="nucleotide sequence ID" value="NZ_CBFHAM010000002.1"/>
</dbReference>
<name>A0ABS5J644_9BACT</name>
<sequence length="315" mass="34510">MHFVIYLPSGFYAAIAASVVEILQAVNEVNGSEVFTFEFVSKHAHAVSRSAISFNAGTKPAKKADVLILLTGAGAQVTPGIHLLAAEAKQAAPFIKAAQRRGAVIAATCGAPYLLAANGVLDGKRATISWWLKGVVQQQFPAVRWEPSRIIVKQGNIYTSGGGFAGLELITTLLTDLGFAKELKRVRKIMVLPPAREFQSPYEIPATDVNGSFEKQLNKILKDDLDILNLDFLSRQMGMSSRTLSRKFREELDTSPGKWIQEKRIEIVKKLLGETALSISEICYRVGYSDLASFSRLFSVTTGMTPGEFRRETGR</sequence>
<proteinExistence type="predicted"/>
<keyword evidence="6" id="KW-1185">Reference proteome</keyword>
<keyword evidence="1" id="KW-0805">Transcription regulation</keyword>
<evidence type="ECO:0000256" key="1">
    <source>
        <dbReference type="ARBA" id="ARBA00023015"/>
    </source>
</evidence>
<evidence type="ECO:0000256" key="2">
    <source>
        <dbReference type="ARBA" id="ARBA00023125"/>
    </source>
</evidence>
<feature type="domain" description="HTH araC/xylS-type" evidence="4">
    <location>
        <begin position="215"/>
        <end position="312"/>
    </location>
</feature>
<evidence type="ECO:0000313" key="5">
    <source>
        <dbReference type="EMBL" id="MBS0030697.1"/>
    </source>
</evidence>
<dbReference type="SUPFAM" id="SSF46689">
    <property type="entry name" value="Homeodomain-like"/>
    <property type="match status" value="1"/>
</dbReference>
<dbReference type="InterPro" id="IPR029062">
    <property type="entry name" value="Class_I_gatase-like"/>
</dbReference>
<keyword evidence="2" id="KW-0238">DNA-binding</keyword>
<dbReference type="PANTHER" id="PTHR43280:SF2">
    <property type="entry name" value="HTH-TYPE TRANSCRIPTIONAL REGULATOR EXSA"/>
    <property type="match status" value="1"/>
</dbReference>